<sequence length="322" mass="35928">MFGGGYLISHNLITLGEFVVFFAALFSIYRPLKMLSGVVPEIQTSIIAAERFFLTYDAIPQVSDKPDAKELVFTNGIIEFKDVCFQYKTCDKPALQNISFKVNPGEIVALVGHSGAGKTTIVKLLSRFYDIDSGEILIDNQNIKDVTQESFRKYLSMVTQDVLLFDDTIKNNIAYGVNGNPENISLEEIIEAAKKADAHNFIMNMPNQYDTIVGERGIKLSGGQKQRISIARAILKNAPILLLDEATSSLDTESERLVQNALYKLMNNRTTIVIAHRLSTIINADKILVIEDGKLIEIGNHKELIQNNGRYKALYDIQFNSA</sequence>
<keyword evidence="5" id="KW-0067">ATP-binding</keyword>
<feature type="domain" description="ABC transporter" evidence="10">
    <location>
        <begin position="78"/>
        <end position="317"/>
    </location>
</feature>
<evidence type="ECO:0000256" key="3">
    <source>
        <dbReference type="ARBA" id="ARBA00022692"/>
    </source>
</evidence>
<gene>
    <name evidence="12" type="ORF">PYX00_010958</name>
</gene>
<evidence type="ECO:0000259" key="10">
    <source>
        <dbReference type="PROSITE" id="PS50893"/>
    </source>
</evidence>
<dbReference type="GO" id="GO:0016020">
    <property type="term" value="C:membrane"/>
    <property type="evidence" value="ECO:0007669"/>
    <property type="project" value="UniProtKB-SubCell"/>
</dbReference>
<dbReference type="InterPro" id="IPR036640">
    <property type="entry name" value="ABC1_TM_sf"/>
</dbReference>
<name>A0AAW2H6T2_9NEOP</name>
<accession>A0AAW2H6T2</accession>
<evidence type="ECO:0000256" key="4">
    <source>
        <dbReference type="ARBA" id="ARBA00022741"/>
    </source>
</evidence>
<evidence type="ECO:0000256" key="7">
    <source>
        <dbReference type="ARBA" id="ARBA00023136"/>
    </source>
</evidence>
<keyword evidence="7 9" id="KW-0472">Membrane</keyword>
<dbReference type="GO" id="GO:0140359">
    <property type="term" value="F:ABC-type transporter activity"/>
    <property type="evidence" value="ECO:0007669"/>
    <property type="project" value="InterPro"/>
</dbReference>
<keyword evidence="2" id="KW-0813">Transport</keyword>
<dbReference type="PROSITE" id="PS00211">
    <property type="entry name" value="ABC_TRANSPORTER_1"/>
    <property type="match status" value="1"/>
</dbReference>
<dbReference type="SUPFAM" id="SSF52540">
    <property type="entry name" value="P-loop containing nucleoside triphosphate hydrolases"/>
    <property type="match status" value="1"/>
</dbReference>
<dbReference type="InterPro" id="IPR027417">
    <property type="entry name" value="P-loop_NTPase"/>
</dbReference>
<feature type="transmembrane region" description="Helical" evidence="9">
    <location>
        <begin position="6"/>
        <end position="29"/>
    </location>
</feature>
<dbReference type="AlphaFoldDB" id="A0AAW2H6T2"/>
<evidence type="ECO:0000259" key="11">
    <source>
        <dbReference type="PROSITE" id="PS50929"/>
    </source>
</evidence>
<evidence type="ECO:0000256" key="2">
    <source>
        <dbReference type="ARBA" id="ARBA00022448"/>
    </source>
</evidence>
<evidence type="ECO:0000256" key="9">
    <source>
        <dbReference type="SAM" id="Phobius"/>
    </source>
</evidence>
<feature type="domain" description="ABC transmembrane type-1" evidence="11">
    <location>
        <begin position="1"/>
        <end position="44"/>
    </location>
</feature>
<evidence type="ECO:0000256" key="1">
    <source>
        <dbReference type="ARBA" id="ARBA00004141"/>
    </source>
</evidence>
<keyword evidence="3 9" id="KW-0812">Transmembrane</keyword>
<evidence type="ECO:0000256" key="5">
    <source>
        <dbReference type="ARBA" id="ARBA00022840"/>
    </source>
</evidence>
<keyword evidence="6 9" id="KW-1133">Transmembrane helix</keyword>
<evidence type="ECO:0000256" key="8">
    <source>
        <dbReference type="ARBA" id="ARBA00024363"/>
    </source>
</evidence>
<keyword evidence="4" id="KW-0547">Nucleotide-binding</keyword>
<dbReference type="FunFam" id="3.40.50.300:FF:000287">
    <property type="entry name" value="Multidrug ABC transporter ATP-binding protein"/>
    <property type="match status" value="1"/>
</dbReference>
<dbReference type="InterPro" id="IPR003593">
    <property type="entry name" value="AAA+_ATPase"/>
</dbReference>
<comment type="subcellular location">
    <subcellularLocation>
        <location evidence="1">Membrane</location>
        <topology evidence="1">Multi-pass membrane protein</topology>
    </subcellularLocation>
</comment>
<dbReference type="PANTHER" id="PTHR24221">
    <property type="entry name" value="ATP-BINDING CASSETTE SUB-FAMILY B"/>
    <property type="match status" value="1"/>
</dbReference>
<comment type="similarity">
    <text evidence="8">Belongs to the ABC transporter superfamily. ABCB family. Heavy Metal importer (TC 3.A.1.210) subfamily.</text>
</comment>
<reference evidence="12" key="1">
    <citation type="journal article" date="2024" name="Gigascience">
        <title>Chromosome-level genome of the poultry shaft louse Menopon gallinae provides insight into the host-switching and adaptive evolution of parasitic lice.</title>
        <authorList>
            <person name="Xu Y."/>
            <person name="Ma L."/>
            <person name="Liu S."/>
            <person name="Liang Y."/>
            <person name="Liu Q."/>
            <person name="He Z."/>
            <person name="Tian L."/>
            <person name="Duan Y."/>
            <person name="Cai W."/>
            <person name="Li H."/>
            <person name="Song F."/>
        </authorList>
    </citation>
    <scope>NUCLEOTIDE SEQUENCE</scope>
    <source>
        <strain evidence="12">Cailab_2023a</strain>
    </source>
</reference>
<protein>
    <submittedName>
        <fullName evidence="12">Uncharacterized protein</fullName>
    </submittedName>
</protein>
<dbReference type="PROSITE" id="PS50929">
    <property type="entry name" value="ABC_TM1F"/>
    <property type="match status" value="1"/>
</dbReference>
<dbReference type="Gene3D" id="1.20.1560.10">
    <property type="entry name" value="ABC transporter type 1, transmembrane domain"/>
    <property type="match status" value="1"/>
</dbReference>
<organism evidence="12">
    <name type="scientific">Menopon gallinae</name>
    <name type="common">poultry shaft louse</name>
    <dbReference type="NCBI Taxonomy" id="328185"/>
    <lineage>
        <taxon>Eukaryota</taxon>
        <taxon>Metazoa</taxon>
        <taxon>Ecdysozoa</taxon>
        <taxon>Arthropoda</taxon>
        <taxon>Hexapoda</taxon>
        <taxon>Insecta</taxon>
        <taxon>Pterygota</taxon>
        <taxon>Neoptera</taxon>
        <taxon>Paraneoptera</taxon>
        <taxon>Psocodea</taxon>
        <taxon>Troctomorpha</taxon>
        <taxon>Phthiraptera</taxon>
        <taxon>Amblycera</taxon>
        <taxon>Menoponidae</taxon>
        <taxon>Menopon</taxon>
    </lineage>
</organism>
<dbReference type="InterPro" id="IPR011527">
    <property type="entry name" value="ABC1_TM_dom"/>
</dbReference>
<evidence type="ECO:0000256" key="6">
    <source>
        <dbReference type="ARBA" id="ARBA00022989"/>
    </source>
</evidence>
<dbReference type="EMBL" id="JARGDH010000022">
    <property type="protein sequence ID" value="KAL0265499.1"/>
    <property type="molecule type" value="Genomic_DNA"/>
</dbReference>
<dbReference type="InterPro" id="IPR039421">
    <property type="entry name" value="Type_1_exporter"/>
</dbReference>
<dbReference type="SMART" id="SM00382">
    <property type="entry name" value="AAA"/>
    <property type="match status" value="1"/>
</dbReference>
<dbReference type="GO" id="GO:0016887">
    <property type="term" value="F:ATP hydrolysis activity"/>
    <property type="evidence" value="ECO:0007669"/>
    <property type="project" value="InterPro"/>
</dbReference>
<dbReference type="Gene3D" id="3.40.50.300">
    <property type="entry name" value="P-loop containing nucleotide triphosphate hydrolases"/>
    <property type="match status" value="1"/>
</dbReference>
<dbReference type="Pfam" id="PF00005">
    <property type="entry name" value="ABC_tran"/>
    <property type="match status" value="1"/>
</dbReference>
<dbReference type="PANTHER" id="PTHR24221:SF654">
    <property type="entry name" value="ATP-BINDING CASSETTE SUB-FAMILY B MEMBER 6"/>
    <property type="match status" value="1"/>
</dbReference>
<dbReference type="InterPro" id="IPR003439">
    <property type="entry name" value="ABC_transporter-like_ATP-bd"/>
</dbReference>
<proteinExistence type="inferred from homology"/>
<dbReference type="InterPro" id="IPR017871">
    <property type="entry name" value="ABC_transporter-like_CS"/>
</dbReference>
<comment type="caution">
    <text evidence="12">The sequence shown here is derived from an EMBL/GenBank/DDBJ whole genome shotgun (WGS) entry which is preliminary data.</text>
</comment>
<dbReference type="PROSITE" id="PS50893">
    <property type="entry name" value="ABC_TRANSPORTER_2"/>
    <property type="match status" value="1"/>
</dbReference>
<dbReference type="GO" id="GO:0005524">
    <property type="term" value="F:ATP binding"/>
    <property type="evidence" value="ECO:0007669"/>
    <property type="project" value="UniProtKB-KW"/>
</dbReference>
<dbReference type="SUPFAM" id="SSF90123">
    <property type="entry name" value="ABC transporter transmembrane region"/>
    <property type="match status" value="1"/>
</dbReference>
<evidence type="ECO:0000313" key="12">
    <source>
        <dbReference type="EMBL" id="KAL0265499.1"/>
    </source>
</evidence>